<evidence type="ECO:0000313" key="3">
    <source>
        <dbReference type="Proteomes" id="UP000265520"/>
    </source>
</evidence>
<organism evidence="2 3">
    <name type="scientific">Trifolium medium</name>
    <dbReference type="NCBI Taxonomy" id="97028"/>
    <lineage>
        <taxon>Eukaryota</taxon>
        <taxon>Viridiplantae</taxon>
        <taxon>Streptophyta</taxon>
        <taxon>Embryophyta</taxon>
        <taxon>Tracheophyta</taxon>
        <taxon>Spermatophyta</taxon>
        <taxon>Magnoliopsida</taxon>
        <taxon>eudicotyledons</taxon>
        <taxon>Gunneridae</taxon>
        <taxon>Pentapetalae</taxon>
        <taxon>rosids</taxon>
        <taxon>fabids</taxon>
        <taxon>Fabales</taxon>
        <taxon>Fabaceae</taxon>
        <taxon>Papilionoideae</taxon>
        <taxon>50 kb inversion clade</taxon>
        <taxon>NPAAA clade</taxon>
        <taxon>Hologalegina</taxon>
        <taxon>IRL clade</taxon>
        <taxon>Trifolieae</taxon>
        <taxon>Trifolium</taxon>
    </lineage>
</organism>
<dbReference type="AlphaFoldDB" id="A0A392SQQ1"/>
<accession>A0A392SQQ1</accession>
<sequence>MVHVNQGKYDLNSSANVNVDDGALNKAISDSVLEFLKETVPETDVVPDANTSVGQENLENTVIPESP</sequence>
<evidence type="ECO:0000313" key="2">
    <source>
        <dbReference type="EMBL" id="MCI51191.1"/>
    </source>
</evidence>
<dbReference type="Proteomes" id="UP000265520">
    <property type="component" value="Unassembled WGS sequence"/>
</dbReference>
<feature type="region of interest" description="Disordered" evidence="1">
    <location>
        <begin position="46"/>
        <end position="67"/>
    </location>
</feature>
<proteinExistence type="predicted"/>
<feature type="non-terminal residue" evidence="2">
    <location>
        <position position="67"/>
    </location>
</feature>
<keyword evidence="3" id="KW-1185">Reference proteome</keyword>
<feature type="compositionally biased region" description="Polar residues" evidence="1">
    <location>
        <begin position="49"/>
        <end position="60"/>
    </location>
</feature>
<dbReference type="EMBL" id="LXQA010428182">
    <property type="protein sequence ID" value="MCI51191.1"/>
    <property type="molecule type" value="Genomic_DNA"/>
</dbReference>
<protein>
    <submittedName>
        <fullName evidence="2">Uncharacterized protein</fullName>
    </submittedName>
</protein>
<name>A0A392SQQ1_9FABA</name>
<comment type="caution">
    <text evidence="2">The sequence shown here is derived from an EMBL/GenBank/DDBJ whole genome shotgun (WGS) entry which is preliminary data.</text>
</comment>
<reference evidence="2 3" key="1">
    <citation type="journal article" date="2018" name="Front. Plant Sci.">
        <title>Red Clover (Trifolium pratense) and Zigzag Clover (T. medium) - A Picture of Genomic Similarities and Differences.</title>
        <authorList>
            <person name="Dluhosova J."/>
            <person name="Istvanek J."/>
            <person name="Nedelnik J."/>
            <person name="Repkova J."/>
        </authorList>
    </citation>
    <scope>NUCLEOTIDE SEQUENCE [LARGE SCALE GENOMIC DNA]</scope>
    <source>
        <strain evidence="3">cv. 10/8</strain>
        <tissue evidence="2">Leaf</tissue>
    </source>
</reference>
<evidence type="ECO:0000256" key="1">
    <source>
        <dbReference type="SAM" id="MobiDB-lite"/>
    </source>
</evidence>